<reference evidence="15 16" key="1">
    <citation type="submission" date="2015-02" db="EMBL/GenBank/DDBJ databases">
        <title>Single-cell genomics of uncultivated deep-branching MTB reveals a conserved set of magnetosome genes.</title>
        <authorList>
            <person name="Kolinko S."/>
            <person name="Richter M."/>
            <person name="Glockner F.O."/>
            <person name="Brachmann A."/>
            <person name="Schuler D."/>
        </authorList>
    </citation>
    <scope>NUCLEOTIDE SEQUENCE [LARGE SCALE GENOMIC DNA]</scope>
    <source>
        <strain evidence="15">TM-1</strain>
    </source>
</reference>
<dbReference type="InterPro" id="IPR036025">
    <property type="entry name" value="RtcB-like_sf"/>
</dbReference>
<evidence type="ECO:0000256" key="1">
    <source>
        <dbReference type="ARBA" id="ARBA00008071"/>
    </source>
</evidence>
<feature type="binding site" evidence="13">
    <location>
        <begin position="213"/>
        <end position="214"/>
    </location>
    <ligand>
        <name>GMP</name>
        <dbReference type="ChEBI" id="CHEBI:58115"/>
    </ligand>
</feature>
<feature type="active site" description="GMP-histidine intermediate" evidence="12">
    <location>
        <position position="284"/>
    </location>
</feature>
<organism evidence="15 16">
    <name type="scientific">Candidatus Magnetobacterium bavaricum</name>
    <dbReference type="NCBI Taxonomy" id="29290"/>
    <lineage>
        <taxon>Bacteria</taxon>
        <taxon>Pseudomonadati</taxon>
        <taxon>Nitrospirota</taxon>
        <taxon>Thermodesulfovibrionia</taxon>
        <taxon>Thermodesulfovibrionales</taxon>
        <taxon>Candidatus Magnetobacteriaceae</taxon>
        <taxon>Candidatus Magnetobacterium</taxon>
    </lineage>
</organism>
<dbReference type="GO" id="GO:0003972">
    <property type="term" value="F:RNA ligase (ATP) activity"/>
    <property type="evidence" value="ECO:0007669"/>
    <property type="project" value="TreeGrafter"/>
</dbReference>
<feature type="binding site" evidence="13">
    <location>
        <begin position="258"/>
        <end position="261"/>
    </location>
    <ligand>
        <name>GMP</name>
        <dbReference type="ChEBI" id="CHEBI:58115"/>
    </ligand>
</feature>
<keyword evidence="6 13" id="KW-0547">Nucleotide-binding</keyword>
<dbReference type="GO" id="GO:0006396">
    <property type="term" value="P:RNA processing"/>
    <property type="evidence" value="ECO:0007669"/>
    <property type="project" value="InterPro"/>
</dbReference>
<evidence type="ECO:0000256" key="13">
    <source>
        <dbReference type="PIRSR" id="PIRSR601233-2"/>
    </source>
</evidence>
<evidence type="ECO:0000256" key="7">
    <source>
        <dbReference type="ARBA" id="ARBA00022800"/>
    </source>
</evidence>
<comment type="similarity">
    <text evidence="1">Belongs to the RtcB family.</text>
</comment>
<feature type="binding site" evidence="13">
    <location>
        <position position="360"/>
    </location>
    <ligand>
        <name>GMP</name>
        <dbReference type="ChEBI" id="CHEBI:58115"/>
    </ligand>
</feature>
<feature type="binding site" evidence="13">
    <location>
        <begin position="87"/>
        <end position="91"/>
    </location>
    <ligand>
        <name>GMP</name>
        <dbReference type="ChEBI" id="CHEBI:58115"/>
    </ligand>
</feature>
<accession>A0A0F3GL93</accession>
<evidence type="ECO:0000256" key="3">
    <source>
        <dbReference type="ARBA" id="ARBA00015720"/>
    </source>
</evidence>
<feature type="binding site" evidence="13">
    <location>
        <begin position="284"/>
        <end position="287"/>
    </location>
    <ligand>
        <name>GMP</name>
        <dbReference type="ChEBI" id="CHEBI:58115"/>
    </ligand>
</feature>
<feature type="binding site" evidence="14">
    <location>
        <position position="119"/>
    </location>
    <ligand>
        <name>Mn(2+)</name>
        <dbReference type="ChEBI" id="CHEBI:29035"/>
        <label>2</label>
    </ligand>
</feature>
<protein>
    <recommendedName>
        <fullName evidence="3">RNA-splicing ligase RtcB</fullName>
        <ecNumber evidence="2">6.5.1.8</ecNumber>
    </recommendedName>
</protein>
<dbReference type="EC" id="6.5.1.8" evidence="2"/>
<dbReference type="GO" id="GO:0042245">
    <property type="term" value="P:RNA repair"/>
    <property type="evidence" value="ECO:0007669"/>
    <property type="project" value="UniProtKB-KW"/>
</dbReference>
<keyword evidence="5 14" id="KW-0479">Metal-binding</keyword>
<gene>
    <name evidence="15" type="ORF">MBAV_006360</name>
</gene>
<comment type="catalytic activity">
    <reaction evidence="11">
        <text>a 3'-end 2',3'-cyclophospho-ribonucleotide-RNA + a 5'-end dephospho-ribonucleoside-RNA + GTP + H2O = a ribonucleotidyl-ribonucleotide-RNA + GMP + diphosphate + H(+)</text>
        <dbReference type="Rhea" id="RHEA:68080"/>
        <dbReference type="Rhea" id="RHEA-COMP:10464"/>
        <dbReference type="Rhea" id="RHEA-COMP:13936"/>
        <dbReference type="Rhea" id="RHEA-COMP:17355"/>
        <dbReference type="ChEBI" id="CHEBI:15377"/>
        <dbReference type="ChEBI" id="CHEBI:15378"/>
        <dbReference type="ChEBI" id="CHEBI:33019"/>
        <dbReference type="ChEBI" id="CHEBI:37565"/>
        <dbReference type="ChEBI" id="CHEBI:58115"/>
        <dbReference type="ChEBI" id="CHEBI:83064"/>
        <dbReference type="ChEBI" id="CHEBI:138284"/>
        <dbReference type="ChEBI" id="CHEBI:173118"/>
        <dbReference type="EC" id="6.5.1.8"/>
    </reaction>
</comment>
<keyword evidence="8 13" id="KW-0342">GTP-binding</keyword>
<keyword evidence="16" id="KW-1185">Reference proteome</keyword>
<dbReference type="PATRIC" id="fig|29290.4.peg.8408"/>
<evidence type="ECO:0000256" key="10">
    <source>
        <dbReference type="ARBA" id="ARBA00047746"/>
    </source>
</evidence>
<dbReference type="SUPFAM" id="SSF103365">
    <property type="entry name" value="Hypothetical protein PH1602"/>
    <property type="match status" value="1"/>
</dbReference>
<evidence type="ECO:0000256" key="8">
    <source>
        <dbReference type="ARBA" id="ARBA00023134"/>
    </source>
</evidence>
<dbReference type="Pfam" id="PF01139">
    <property type="entry name" value="RtcB"/>
    <property type="match status" value="1"/>
</dbReference>
<dbReference type="GO" id="GO:0170057">
    <property type="term" value="F:RNA ligase (GTP) activity"/>
    <property type="evidence" value="ECO:0007669"/>
    <property type="project" value="UniProtKB-EC"/>
</dbReference>
<dbReference type="Proteomes" id="UP000033423">
    <property type="component" value="Unassembled WGS sequence"/>
</dbReference>
<dbReference type="PANTHER" id="PTHR11118">
    <property type="entry name" value="RNA-SPLICING LIGASE RTCB HOMOLOG"/>
    <property type="match status" value="1"/>
</dbReference>
<dbReference type="GO" id="GO:0005525">
    <property type="term" value="F:GTP binding"/>
    <property type="evidence" value="ECO:0007669"/>
    <property type="project" value="UniProtKB-KW"/>
</dbReference>
<dbReference type="PANTHER" id="PTHR11118:SF1">
    <property type="entry name" value="RNA-SPLICING LIGASE RTCB HOMOLOG"/>
    <property type="match status" value="1"/>
</dbReference>
<evidence type="ECO:0000256" key="14">
    <source>
        <dbReference type="PIRSR" id="PIRSR601233-3"/>
    </source>
</evidence>
<feature type="binding site" evidence="14">
    <location>
        <position position="88"/>
    </location>
    <ligand>
        <name>Mn(2+)</name>
        <dbReference type="ChEBI" id="CHEBI:29035"/>
        <label>1</label>
    </ligand>
</feature>
<evidence type="ECO:0000313" key="15">
    <source>
        <dbReference type="EMBL" id="KJU81448.1"/>
    </source>
</evidence>
<keyword evidence="4" id="KW-0436">Ligase</keyword>
<dbReference type="Gene3D" id="3.90.1860.10">
    <property type="entry name" value="tRNA-splicing ligase RtcB"/>
    <property type="match status" value="1"/>
</dbReference>
<name>A0A0F3GL93_9BACT</name>
<proteinExistence type="inferred from homology"/>
<dbReference type="FunFam" id="3.90.1860.10:FF:000001">
    <property type="entry name" value="tRNA-splicing ligase RtcB homolog"/>
    <property type="match status" value="1"/>
</dbReference>
<dbReference type="InterPro" id="IPR001233">
    <property type="entry name" value="RtcB"/>
</dbReference>
<comment type="catalytic activity">
    <reaction evidence="10">
        <text>a 3'-end 3'-phospho-ribonucleotide-RNA + a 5'-end dephospho-ribonucleoside-RNA + GTP = a ribonucleotidyl-ribonucleotide-RNA + GMP + diphosphate</text>
        <dbReference type="Rhea" id="RHEA:68076"/>
        <dbReference type="Rhea" id="RHEA-COMP:10463"/>
        <dbReference type="Rhea" id="RHEA-COMP:13936"/>
        <dbReference type="Rhea" id="RHEA-COMP:17355"/>
        <dbReference type="ChEBI" id="CHEBI:33019"/>
        <dbReference type="ChEBI" id="CHEBI:37565"/>
        <dbReference type="ChEBI" id="CHEBI:58115"/>
        <dbReference type="ChEBI" id="CHEBI:83062"/>
        <dbReference type="ChEBI" id="CHEBI:138284"/>
        <dbReference type="ChEBI" id="CHEBI:173118"/>
        <dbReference type="EC" id="6.5.1.8"/>
    </reaction>
</comment>
<evidence type="ECO:0000256" key="12">
    <source>
        <dbReference type="PIRSR" id="PIRSR601233-1"/>
    </source>
</evidence>
<comment type="caution">
    <text evidence="15">The sequence shown here is derived from an EMBL/GenBank/DDBJ whole genome shotgun (WGS) entry which is preliminary data.</text>
</comment>
<evidence type="ECO:0000256" key="11">
    <source>
        <dbReference type="ARBA" id="ARBA00049514"/>
    </source>
</evidence>
<evidence type="ECO:0000313" key="16">
    <source>
        <dbReference type="Proteomes" id="UP000033423"/>
    </source>
</evidence>
<evidence type="ECO:0000256" key="6">
    <source>
        <dbReference type="ARBA" id="ARBA00022741"/>
    </source>
</evidence>
<evidence type="ECO:0000256" key="5">
    <source>
        <dbReference type="ARBA" id="ARBA00022723"/>
    </source>
</evidence>
<keyword evidence="9 14" id="KW-0464">Manganese</keyword>
<dbReference type="AlphaFoldDB" id="A0A0F3GL93"/>
<evidence type="ECO:0000256" key="9">
    <source>
        <dbReference type="ARBA" id="ARBA00023211"/>
    </source>
</evidence>
<evidence type="ECO:0000256" key="4">
    <source>
        <dbReference type="ARBA" id="ARBA00022598"/>
    </source>
</evidence>
<evidence type="ECO:0000256" key="2">
    <source>
        <dbReference type="ARBA" id="ARBA00012726"/>
    </source>
</evidence>
<keyword evidence="7" id="KW-0692">RNA repair</keyword>
<dbReference type="EMBL" id="LACI01002690">
    <property type="protein sequence ID" value="KJU81448.1"/>
    <property type="molecule type" value="Genomic_DNA"/>
</dbReference>
<sequence length="361" mass="39310">MKDLVGVLYNQVPSGVGSRGNLKLNSDDQRSVLVKGARWAVEQGFGGAEDIEKTESGGCMQDVDTDVISNKAYERGRRQQGTLGSGNHFIEVQYVSEIYDERAADAFGLFKGQVTVMIHTGSRGFGHQVCTDFLSTMEQASRKYDIQLADKELACAPFNTQEAQDYFSAMKGAANYAWANRQCIMYWCMDAFSRVFNGSPQGLGLSLVYDVAHNIAKVERHGTYNLVVHRKGATRALPPGHPELSDVYRHIGQPVLIPGDMGRASFVLVGTEGAMQQSFGSTCHGAGRVLSRHQAIKKAKGRAIWREMEDIGITVMSAGRGTLAEEMSEAYKDISDVVDVVDSAGISKKVAMLKPIGVIKG</sequence>
<feature type="binding site" evidence="13">
    <location>
        <position position="265"/>
    </location>
    <ligand>
        <name>GMP</name>
        <dbReference type="ChEBI" id="CHEBI:58115"/>
    </ligand>
</feature>
<dbReference type="GO" id="GO:0046872">
    <property type="term" value="F:metal ion binding"/>
    <property type="evidence" value="ECO:0007669"/>
    <property type="project" value="UniProtKB-KW"/>
</dbReference>
<feature type="binding site" evidence="14">
    <location>
        <position position="213"/>
    </location>
    <ligand>
        <name>Mn(2+)</name>
        <dbReference type="ChEBI" id="CHEBI:29035"/>
        <label>2</label>
    </ligand>
</feature>
<comment type="cofactor">
    <cofactor evidence="14">
        <name>Mn(2+)</name>
        <dbReference type="ChEBI" id="CHEBI:29035"/>
    </cofactor>
    <text evidence="14">Binds 2 manganese ions per subunit.</text>
</comment>